<feature type="compositionally biased region" description="Polar residues" evidence="1">
    <location>
        <begin position="53"/>
        <end position="80"/>
    </location>
</feature>
<protein>
    <submittedName>
        <fullName evidence="2">Uncharacterized protein</fullName>
    </submittedName>
</protein>
<keyword evidence="3" id="KW-1185">Reference proteome</keyword>
<dbReference type="Proteomes" id="UP001266305">
    <property type="component" value="Unassembled WGS sequence"/>
</dbReference>
<feature type="region of interest" description="Disordered" evidence="1">
    <location>
        <begin position="44"/>
        <end position="129"/>
    </location>
</feature>
<organism evidence="2 3">
    <name type="scientific">Saguinus oedipus</name>
    <name type="common">Cotton-top tamarin</name>
    <name type="synonym">Oedipomidas oedipus</name>
    <dbReference type="NCBI Taxonomy" id="9490"/>
    <lineage>
        <taxon>Eukaryota</taxon>
        <taxon>Metazoa</taxon>
        <taxon>Chordata</taxon>
        <taxon>Craniata</taxon>
        <taxon>Vertebrata</taxon>
        <taxon>Euteleostomi</taxon>
        <taxon>Mammalia</taxon>
        <taxon>Eutheria</taxon>
        <taxon>Euarchontoglires</taxon>
        <taxon>Primates</taxon>
        <taxon>Haplorrhini</taxon>
        <taxon>Platyrrhini</taxon>
        <taxon>Cebidae</taxon>
        <taxon>Callitrichinae</taxon>
        <taxon>Saguinus</taxon>
    </lineage>
</organism>
<feature type="compositionally biased region" description="Low complexity" evidence="1">
    <location>
        <begin position="84"/>
        <end position="102"/>
    </location>
</feature>
<gene>
    <name evidence="2" type="ORF">P7K49_016430</name>
</gene>
<accession>A0ABQ9VC10</accession>
<sequence>MKERAYKICTCSEDIKSGTVPFSDSQEDQQNFFVFRHHWNLNAATDDPENRKTSSSSKTGFTASPFTNLLNGNSQPTTRNYPELNNNQYNRSSNSNGGNLNSPPGPQSAKTEEHSTILQPPYTGLSSSSARFLSRSIPVSSQIPPLGPQNTECNFCALPSQPRLPPEKFNSTKEAF</sequence>
<evidence type="ECO:0000313" key="3">
    <source>
        <dbReference type="Proteomes" id="UP001266305"/>
    </source>
</evidence>
<comment type="caution">
    <text evidence="2">The sequence shown here is derived from an EMBL/GenBank/DDBJ whole genome shotgun (WGS) entry which is preliminary data.</text>
</comment>
<evidence type="ECO:0000313" key="2">
    <source>
        <dbReference type="EMBL" id="KAK2106916.1"/>
    </source>
</evidence>
<reference evidence="2 3" key="1">
    <citation type="submission" date="2023-05" db="EMBL/GenBank/DDBJ databases">
        <title>B98-5 Cell Line De Novo Hybrid Assembly: An Optical Mapping Approach.</title>
        <authorList>
            <person name="Kananen K."/>
            <person name="Auerbach J.A."/>
            <person name="Kautto E."/>
            <person name="Blachly J.S."/>
        </authorList>
    </citation>
    <scope>NUCLEOTIDE SEQUENCE [LARGE SCALE GENOMIC DNA]</scope>
    <source>
        <strain evidence="2">B95-8</strain>
        <tissue evidence="2">Cell line</tissue>
    </source>
</reference>
<proteinExistence type="predicted"/>
<evidence type="ECO:0000256" key="1">
    <source>
        <dbReference type="SAM" id="MobiDB-lite"/>
    </source>
</evidence>
<name>A0ABQ9VC10_SAGOE</name>
<dbReference type="EMBL" id="JASSZA010000007">
    <property type="protein sequence ID" value="KAK2106916.1"/>
    <property type="molecule type" value="Genomic_DNA"/>
</dbReference>